<gene>
    <name evidence="1" type="ORF">Csp_C24720</name>
</gene>
<dbReference type="AlphaFoldDB" id="C9YCP3"/>
<dbReference type="InterPro" id="IPR021783">
    <property type="entry name" value="DUF3348"/>
</dbReference>
<accession>C9YCP3</accession>
<reference evidence="1" key="1">
    <citation type="journal article" date="2010" name="Nature">
        <title>The Dynamic genome of Hydra.</title>
        <authorList>
            <person name="Chapman J.A."/>
            <person name="Kirkness E.F."/>
            <person name="Simakov O."/>
            <person name="Hampson S.E."/>
            <person name="Mitros T."/>
            <person name="Weinmaier T."/>
            <person name="Rattei T."/>
            <person name="Balasubramanian P.G."/>
            <person name="Borman J."/>
            <person name="Busam D."/>
            <person name="Disbennett K."/>
            <person name="Pfannkoch C."/>
            <person name="Sumin N."/>
            <person name="Sutton G."/>
            <person name="Viswanathan L."/>
            <person name="Walenz B."/>
            <person name="Goodstein D.M."/>
            <person name="Hellsten U."/>
            <person name="Kawashima T."/>
            <person name="Prochnik S.E."/>
            <person name="Putnam N.H."/>
            <person name="Shu S."/>
            <person name="Blumberg B."/>
            <person name="Dana C.E."/>
            <person name="Gee L."/>
            <person name="Kibler D.F."/>
            <person name="Law L."/>
            <person name="Lindgens D."/>
            <person name="Martinez D.E."/>
            <person name="Peng J."/>
            <person name="Wigge P.A."/>
            <person name="Bertulat B."/>
            <person name="Guder C."/>
            <person name="Nakamura Y."/>
            <person name="Ozbek S."/>
            <person name="Watanabe H."/>
            <person name="Khalturin K."/>
            <person name="Hemmrich G."/>
            <person name="Franke A."/>
            <person name="Augustin R."/>
            <person name="Fraune S."/>
            <person name="Hayakawa E."/>
            <person name="Hayakawa S."/>
            <person name="Hirose M."/>
            <person name="Hwang J."/>
            <person name="Ikeo K."/>
            <person name="Nishimiya-Fujisawa C."/>
            <person name="Ogura A."/>
            <person name="Takahashi T."/>
            <person name="Steinmetz P.R."/>
            <person name="Zhang X."/>
            <person name="Aufschnaiter R."/>
            <person name="Eder M.K."/>
            <person name="Gorny A.K."/>
            <person name="Salvenmoser W."/>
            <person name="Heimberg A.M."/>
            <person name="Wheeler B.M."/>
            <person name="Peterson K.J."/>
            <person name="Boettger A."/>
            <person name="Tischler P."/>
            <person name="Wolf A."/>
            <person name="Gojobori T."/>
            <person name="Remington K.A."/>
            <person name="Strausberg R.L."/>
            <person name="Venter J."/>
            <person name="Technau U."/>
            <person name="Hobmayer B."/>
            <person name="Bosch T.C."/>
            <person name="Holstein T.W."/>
            <person name="Fujisawa T."/>
            <person name="Bode H.R."/>
            <person name="David C.N."/>
            <person name="Rokhsar D.S."/>
            <person name="Steele R.E."/>
        </authorList>
    </citation>
    <scope>NUCLEOTIDE SEQUENCE</scope>
</reference>
<sequence>MTLSSGTTGLIGLLETWSAIEVRPTRPDWALHWSAWLGPLDAIALRGALPAITKATKVVAPRTAHEPDLSQALQQLRDDLTGFIRQPPVRPVPAQVRVAGIAQAAPEPAEDEDYGSYRQRYLDIQRRMELRVGPFRHHCREVLARTSPRLSQLAQMDATLEDMLGERAQALLAKLSALLERRFHRYRQDAALSMAAFEQDFQDALVAELHFRLEPVTGLVEAWQTGA</sequence>
<dbReference type="Pfam" id="PF11828">
    <property type="entry name" value="DUF3348"/>
    <property type="match status" value="1"/>
</dbReference>
<protein>
    <submittedName>
        <fullName evidence="1">Uncharacterized protein</fullName>
    </submittedName>
</protein>
<name>C9YCP3_CURXX</name>
<dbReference type="EMBL" id="FN543105">
    <property type="protein sequence ID" value="CBA30672.1"/>
    <property type="molecule type" value="Genomic_DNA"/>
</dbReference>
<proteinExistence type="predicted"/>
<organism evidence="1">
    <name type="scientific">Curvibacter symbiont subsp. Hydra magnipapillata</name>
    <dbReference type="NCBI Taxonomy" id="667019"/>
    <lineage>
        <taxon>Bacteria</taxon>
        <taxon>Pseudomonadati</taxon>
        <taxon>Pseudomonadota</taxon>
        <taxon>Betaproteobacteria</taxon>
        <taxon>Burkholderiales</taxon>
        <taxon>Comamonadaceae</taxon>
        <taxon>Curvibacter</taxon>
    </lineage>
</organism>
<evidence type="ECO:0000313" key="1">
    <source>
        <dbReference type="EMBL" id="CBA30672.1"/>
    </source>
</evidence>